<dbReference type="EMBL" id="CCAG010012636">
    <property type="status" value="NOT_ANNOTATED_CDS"/>
    <property type="molecule type" value="Genomic_DNA"/>
</dbReference>
<dbReference type="AlphaFoldDB" id="A0A1B0GEY6"/>
<feature type="domain" description="VWFC" evidence="6">
    <location>
        <begin position="132"/>
        <end position="193"/>
    </location>
</feature>
<dbReference type="SMART" id="SM00214">
    <property type="entry name" value="VWC"/>
    <property type="match status" value="3"/>
</dbReference>
<accession>A0A1B0GEY6</accession>
<feature type="region of interest" description="Disordered" evidence="4">
    <location>
        <begin position="401"/>
        <end position="430"/>
    </location>
</feature>
<feature type="compositionally biased region" description="Polar residues" evidence="4">
    <location>
        <begin position="865"/>
        <end position="878"/>
    </location>
</feature>
<protein>
    <recommendedName>
        <fullName evidence="6">VWFC domain-containing protein</fullName>
    </recommendedName>
</protein>
<name>A0A1B0GEY6_GLOMM</name>
<dbReference type="InterPro" id="IPR001007">
    <property type="entry name" value="VWF_dom"/>
</dbReference>
<evidence type="ECO:0000259" key="6">
    <source>
        <dbReference type="SMART" id="SM00214"/>
    </source>
</evidence>
<dbReference type="STRING" id="37546.A0A1B0GEY6"/>
<feature type="compositionally biased region" description="Polar residues" evidence="4">
    <location>
        <begin position="834"/>
        <end position="845"/>
    </location>
</feature>
<dbReference type="PANTHER" id="PTHR46698">
    <property type="entry name" value="CROSSVEINLESS 2"/>
    <property type="match status" value="1"/>
</dbReference>
<dbReference type="PANTHER" id="PTHR46698:SF3">
    <property type="entry name" value="TENECTIN ISOFORM 1-RELATED"/>
    <property type="match status" value="1"/>
</dbReference>
<feature type="chain" id="PRO_5008408301" description="VWFC domain-containing protein" evidence="5">
    <location>
        <begin position="31"/>
        <end position="1212"/>
    </location>
</feature>
<evidence type="ECO:0000256" key="3">
    <source>
        <dbReference type="ARBA" id="ARBA00022729"/>
    </source>
</evidence>
<keyword evidence="3 5" id="KW-0732">Signal</keyword>
<proteinExistence type="predicted"/>
<evidence type="ECO:0000256" key="4">
    <source>
        <dbReference type="SAM" id="MobiDB-lite"/>
    </source>
</evidence>
<feature type="domain" description="VWFC" evidence="6">
    <location>
        <begin position="238"/>
        <end position="303"/>
    </location>
</feature>
<feature type="compositionally biased region" description="Polar residues" evidence="4">
    <location>
        <begin position="1189"/>
        <end position="1212"/>
    </location>
</feature>
<dbReference type="InterPro" id="IPR052424">
    <property type="entry name" value="Kielin_Chordin-BMP_Reg"/>
</dbReference>
<evidence type="ECO:0000313" key="7">
    <source>
        <dbReference type="EnsemblMetazoa" id="GMOY011858-PA"/>
    </source>
</evidence>
<keyword evidence="2" id="KW-0964">Secreted</keyword>
<organism evidence="7 8">
    <name type="scientific">Glossina morsitans morsitans</name>
    <name type="common">Savannah tsetse fly</name>
    <dbReference type="NCBI Taxonomy" id="37546"/>
    <lineage>
        <taxon>Eukaryota</taxon>
        <taxon>Metazoa</taxon>
        <taxon>Ecdysozoa</taxon>
        <taxon>Arthropoda</taxon>
        <taxon>Hexapoda</taxon>
        <taxon>Insecta</taxon>
        <taxon>Pterygota</taxon>
        <taxon>Neoptera</taxon>
        <taxon>Endopterygota</taxon>
        <taxon>Diptera</taxon>
        <taxon>Brachycera</taxon>
        <taxon>Muscomorpha</taxon>
        <taxon>Hippoboscoidea</taxon>
        <taxon>Glossinidae</taxon>
        <taxon>Glossina</taxon>
    </lineage>
</organism>
<feature type="compositionally biased region" description="Polar residues" evidence="4">
    <location>
        <begin position="405"/>
        <end position="418"/>
    </location>
</feature>
<evidence type="ECO:0000256" key="2">
    <source>
        <dbReference type="ARBA" id="ARBA00022525"/>
    </source>
</evidence>
<evidence type="ECO:0000256" key="5">
    <source>
        <dbReference type="SAM" id="SignalP"/>
    </source>
</evidence>
<feature type="region of interest" description="Disordered" evidence="4">
    <location>
        <begin position="1079"/>
        <end position="1100"/>
    </location>
</feature>
<dbReference type="Proteomes" id="UP000092444">
    <property type="component" value="Unassembled WGS sequence"/>
</dbReference>
<comment type="subcellular location">
    <subcellularLocation>
        <location evidence="1">Secreted</location>
    </subcellularLocation>
</comment>
<evidence type="ECO:0000313" key="8">
    <source>
        <dbReference type="Proteomes" id="UP000092444"/>
    </source>
</evidence>
<feature type="compositionally biased region" description="Polar residues" evidence="4">
    <location>
        <begin position="810"/>
        <end position="822"/>
    </location>
</feature>
<feature type="region of interest" description="Disordered" evidence="4">
    <location>
        <begin position="801"/>
        <end position="878"/>
    </location>
</feature>
<dbReference type="GO" id="GO:0005576">
    <property type="term" value="C:extracellular region"/>
    <property type="evidence" value="ECO:0007669"/>
    <property type="project" value="UniProtKB-SubCell"/>
</dbReference>
<sequence>MERKRLNHLGFDMHVCAVLAFLMIPLVAETAPLQEFTEVQQYTGCYYNYNHYNEGDRIMTNEPCLNCTCHNKMLMCYLRVCPFTKPIGHDCIVEKREDQCCPIITCPEVPVDVAHHLTETDTQLHVPEKYGCNLNGKFYPEGAQVPSNPITPCELCYCIKNRTSCLMQECTLHNEGCMPIYNRGSCCPIRYNCDHKNDVLDLEDNYSTTIITTQQTTERPTRGFMLTTTATFATSTKCVQNDQFYIDGSRAPGANPCQNCYCMRGDIICAVQECKSSLLATNRKICMATPANGSECCSNNYVCEGVVTTHQNFNTSPLPYSNMDEKVEDISSIPIEDLHSSLSEDDIRLQAHIDKHESNEIHRNKFAIAEYERTEYLEPLTEFLATDNPMQRSTYSDDKYFSSEAIDTSDIQTKSSTETNEKEKDPYTPTEEAAIKKNIFVKNGKERAKSAIEELINESAGNKDYITNEKTNTFTTEAPIADRKDEINDSNMTTELSTMTHSVSKGHESTSIDFDNSANHPTSMIAKPYELTTTSLVSYKRENADHIKDGDIQEQFTKAPELEEKLEIKNLKADKTEFESPYYFKHETQTKSLDSDEIFDDIAFTDNEFESITEPVNNRKSLKIEEFFVQTNLPSERNNDVVSTKGIEIHHIEHEVDTTSPTVYDRQNLNNYDKNIGNMMLTDEESVLSLNNITVRPLILDFTPDASSKSQYLESDNQVTDILEELLTNESDTEANKDEQTIPHITKSTEVEQPGFVNTKRYNEFTEYTSEVPFLTGVTKFITESTIFKTAIQQINNGSLASTPDERILPSSNDGKSVSSKTKNVEVDAIGETTPRSGDTSQYYTNEEKTTSDYEFQSEDERFSEATNGEKFSSASQTTEGIINENQENFAATSFSNVGERSTENTQIFGILLTKSEAETATQLSNTGIDQITNPSISDNKSDIAKEHVQTILYEPIELNEKISSYYTPSQDFSEDSTQANISNSTTLENIAENTTRTGEKLDFALTTSVSDEKVTEHIESTRKITTYIRPTKTMVIEEQSVAETTTSISESVATEYQGADVLTEDSDPKQKDKQTEYFEYDEYESTEKPLEEDQNRKIEKESEKITVKAEGVISSMQPLEAVSVLHSSANGATEISDYESVGYSDEPFNALNNEKYLTTTEEWPSGVAKKSEFGIFEEPNKFICTEPSRVSQNNQRPGGEIATTTTEPTIV</sequence>
<dbReference type="EnsemblMetazoa" id="GMOY011858-RA">
    <property type="protein sequence ID" value="GMOY011858-PA"/>
    <property type="gene ID" value="GMOY011858"/>
</dbReference>
<feature type="domain" description="VWFC" evidence="6">
    <location>
        <begin position="45"/>
        <end position="106"/>
    </location>
</feature>
<keyword evidence="8" id="KW-1185">Reference proteome</keyword>
<dbReference type="VEuPathDB" id="VectorBase:GMOY011858"/>
<dbReference type="SUPFAM" id="SSF57603">
    <property type="entry name" value="FnI-like domain"/>
    <property type="match status" value="3"/>
</dbReference>
<feature type="compositionally biased region" description="Basic and acidic residues" evidence="4">
    <location>
        <begin position="1086"/>
        <end position="1100"/>
    </location>
</feature>
<feature type="region of interest" description="Disordered" evidence="4">
    <location>
        <begin position="1187"/>
        <end position="1212"/>
    </location>
</feature>
<reference evidence="7" key="1">
    <citation type="submission" date="2020-05" db="UniProtKB">
        <authorList>
            <consortium name="EnsemblMetazoa"/>
        </authorList>
    </citation>
    <scope>IDENTIFICATION</scope>
    <source>
        <strain evidence="7">Yale</strain>
    </source>
</reference>
<evidence type="ECO:0000256" key="1">
    <source>
        <dbReference type="ARBA" id="ARBA00004613"/>
    </source>
</evidence>
<feature type="signal peptide" evidence="5">
    <location>
        <begin position="1"/>
        <end position="30"/>
    </location>
</feature>